<evidence type="ECO:0000313" key="2">
    <source>
        <dbReference type="EMBL" id="KLI03000.1"/>
    </source>
</evidence>
<keyword evidence="1" id="KW-0472">Membrane</keyword>
<comment type="caution">
    <text evidence="2">The sequence shown here is derived from an EMBL/GenBank/DDBJ whole genome shotgun (WGS) entry which is preliminary data.</text>
</comment>
<feature type="transmembrane region" description="Helical" evidence="1">
    <location>
        <begin position="32"/>
        <end position="55"/>
    </location>
</feature>
<organism evidence="2 3">
    <name type="scientific">Sporolactobacillus inulinus CASD</name>
    <dbReference type="NCBI Taxonomy" id="1069536"/>
    <lineage>
        <taxon>Bacteria</taxon>
        <taxon>Bacillati</taxon>
        <taxon>Bacillota</taxon>
        <taxon>Bacilli</taxon>
        <taxon>Bacillales</taxon>
        <taxon>Sporolactobacillaceae</taxon>
        <taxon>Sporolactobacillus</taxon>
    </lineage>
</organism>
<evidence type="ECO:0000313" key="3">
    <source>
        <dbReference type="Proteomes" id="UP000035553"/>
    </source>
</evidence>
<protein>
    <submittedName>
        <fullName evidence="2">Uncharacterized protein</fullName>
    </submittedName>
</protein>
<keyword evidence="1" id="KW-0812">Transmembrane</keyword>
<sequence length="60" mass="6858">MGKWSWVVAASAFVTVHCGLFTFFVKCRMCHFLSLVAINHAILAGHVAMHLPWFIERCCY</sequence>
<dbReference type="AlphaFoldDB" id="A0A0U1QQD5"/>
<keyword evidence="1" id="KW-1133">Transmembrane helix</keyword>
<accession>A0A0U1QQD5</accession>
<proteinExistence type="predicted"/>
<dbReference type="Proteomes" id="UP000035553">
    <property type="component" value="Unassembled WGS sequence"/>
</dbReference>
<dbReference type="STRING" id="1069536.SINU_05155"/>
<dbReference type="EMBL" id="AFVQ02000061">
    <property type="protein sequence ID" value="KLI03000.1"/>
    <property type="molecule type" value="Genomic_DNA"/>
</dbReference>
<evidence type="ECO:0000256" key="1">
    <source>
        <dbReference type="SAM" id="Phobius"/>
    </source>
</evidence>
<reference evidence="2 3" key="1">
    <citation type="journal article" date="2011" name="J. Bacteriol.">
        <title>Draft genome sequence of Sporolactobacillus inulinus strain CASD, an efficient D-lactic acid-producing bacterium with high-concentration lactate tolerance capability.</title>
        <authorList>
            <person name="Yu B."/>
            <person name="Su F."/>
            <person name="Wang L."/>
            <person name="Xu K."/>
            <person name="Zhao B."/>
            <person name="Xu P."/>
        </authorList>
    </citation>
    <scope>NUCLEOTIDE SEQUENCE [LARGE SCALE GENOMIC DNA]</scope>
    <source>
        <strain evidence="2 3">CASD</strain>
    </source>
</reference>
<name>A0A0U1QQD5_9BACL</name>
<feature type="transmembrane region" description="Helical" evidence="1">
    <location>
        <begin position="6"/>
        <end position="25"/>
    </location>
</feature>
<keyword evidence="3" id="KW-1185">Reference proteome</keyword>
<gene>
    <name evidence="2" type="ORF">SINU_05155</name>
</gene>